<proteinExistence type="predicted"/>
<evidence type="ECO:0000256" key="2">
    <source>
        <dbReference type="ARBA" id="ARBA00022801"/>
    </source>
</evidence>
<organism evidence="4 5">
    <name type="scientific">Brevundimonas phage vB_BpoS-Marchewka</name>
    <dbReference type="NCBI Taxonomy" id="2948604"/>
    <lineage>
        <taxon>Viruses</taxon>
        <taxon>Duplodnaviria</taxon>
        <taxon>Heunggongvirae</taxon>
        <taxon>Uroviricota</taxon>
        <taxon>Caudoviricetes</taxon>
        <taxon>Jeanschmidtviridae</taxon>
        <taxon>Marchewkavirus</taxon>
        <taxon>Marchewkavirus marchewka</taxon>
    </lineage>
</organism>
<protein>
    <recommendedName>
        <fullName evidence="1">peptidyl-tRNA hydrolase</fullName>
        <ecNumber evidence="1">3.1.1.29</ecNumber>
    </recommendedName>
</protein>
<dbReference type="EC" id="3.1.1.29" evidence="1"/>
<dbReference type="Proteomes" id="UP001056634">
    <property type="component" value="Segment"/>
</dbReference>
<evidence type="ECO:0000313" key="4">
    <source>
        <dbReference type="EMBL" id="UTC28816.1"/>
    </source>
</evidence>
<dbReference type="GO" id="GO:0004045">
    <property type="term" value="F:peptidyl-tRNA hydrolase activity"/>
    <property type="evidence" value="ECO:0007669"/>
    <property type="project" value="UniProtKB-EC"/>
</dbReference>
<dbReference type="EMBL" id="ON529851">
    <property type="protein sequence ID" value="UTC28816.1"/>
    <property type="molecule type" value="Genomic_DNA"/>
</dbReference>
<accession>A0A9E7N5Z0</accession>
<comment type="catalytic activity">
    <reaction evidence="3">
        <text>an N-acyl-L-alpha-aminoacyl-tRNA + H2O = an N-acyl-L-amino acid + a tRNA + H(+)</text>
        <dbReference type="Rhea" id="RHEA:54448"/>
        <dbReference type="Rhea" id="RHEA-COMP:10123"/>
        <dbReference type="Rhea" id="RHEA-COMP:13883"/>
        <dbReference type="ChEBI" id="CHEBI:15377"/>
        <dbReference type="ChEBI" id="CHEBI:15378"/>
        <dbReference type="ChEBI" id="CHEBI:59874"/>
        <dbReference type="ChEBI" id="CHEBI:78442"/>
        <dbReference type="ChEBI" id="CHEBI:138191"/>
        <dbReference type="EC" id="3.1.1.29"/>
    </reaction>
</comment>
<gene>
    <name evidence="4" type="ORF">MARCHEWKA_03040</name>
</gene>
<name>A0A9E7N5Z0_9CAUD</name>
<keyword evidence="5" id="KW-1185">Reference proteome</keyword>
<dbReference type="InterPro" id="IPR002833">
    <property type="entry name" value="PTH2"/>
</dbReference>
<evidence type="ECO:0000256" key="1">
    <source>
        <dbReference type="ARBA" id="ARBA00013260"/>
    </source>
</evidence>
<reference evidence="4" key="1">
    <citation type="submission" date="2022-04" db="EMBL/GenBank/DDBJ databases">
        <authorList>
            <person name="Friedrich I."/>
            <person name="Schneider D."/>
            <person name="Poehlein A."/>
            <person name="Hertel R."/>
            <person name="Daniel R."/>
        </authorList>
    </citation>
    <scope>NUCLEOTIDE SEQUENCE</scope>
</reference>
<keyword evidence="2 4" id="KW-0378">Hydrolase</keyword>
<dbReference type="InterPro" id="IPR023476">
    <property type="entry name" value="Pep_tRNA_hydro_II_dom_sf"/>
</dbReference>
<evidence type="ECO:0000313" key="5">
    <source>
        <dbReference type="Proteomes" id="UP001056634"/>
    </source>
</evidence>
<dbReference type="Pfam" id="PF01981">
    <property type="entry name" value="PTH2"/>
    <property type="match status" value="1"/>
</dbReference>
<dbReference type="Gene3D" id="3.40.1490.10">
    <property type="entry name" value="Bit1"/>
    <property type="match status" value="1"/>
</dbReference>
<evidence type="ECO:0000256" key="3">
    <source>
        <dbReference type="ARBA" id="ARBA00048707"/>
    </source>
</evidence>
<sequence>MTDQTTPPEGAAPELLCVYLLMRTDMASMNAGKGHAQSHHAGTQMALKDRQTWTVTQQNWLRDWAESRGFGTVLTMGCDNRQMNEALAIATRLGFPCAVVNDPSYPLLDGSVVHLFPLDTCAYIFGPKIAIERAVAPLDLHP</sequence>
<dbReference type="SUPFAM" id="SSF102462">
    <property type="entry name" value="Peptidyl-tRNA hydrolase II"/>
    <property type="match status" value="1"/>
</dbReference>